<dbReference type="GO" id="GO:0005524">
    <property type="term" value="F:ATP binding"/>
    <property type="evidence" value="ECO:0007669"/>
    <property type="project" value="UniProtKB-KW"/>
</dbReference>
<dbReference type="FunFam" id="1.10.287.130:FF:000001">
    <property type="entry name" value="Two-component sensor histidine kinase"/>
    <property type="match status" value="1"/>
</dbReference>
<evidence type="ECO:0000259" key="16">
    <source>
        <dbReference type="PROSITE" id="PS50885"/>
    </source>
</evidence>
<dbReference type="Pfam" id="PF00672">
    <property type="entry name" value="HAMP"/>
    <property type="match status" value="1"/>
</dbReference>
<keyword evidence="6" id="KW-0808">Transferase</keyword>
<evidence type="ECO:0000256" key="11">
    <source>
        <dbReference type="ARBA" id="ARBA00022989"/>
    </source>
</evidence>
<keyword evidence="7 14" id="KW-0812">Transmembrane</keyword>
<evidence type="ECO:0000259" key="15">
    <source>
        <dbReference type="PROSITE" id="PS50109"/>
    </source>
</evidence>
<dbReference type="SUPFAM" id="SSF158472">
    <property type="entry name" value="HAMP domain-like"/>
    <property type="match status" value="1"/>
</dbReference>
<keyword evidence="8" id="KW-0547">Nucleotide-binding</keyword>
<evidence type="ECO:0000256" key="5">
    <source>
        <dbReference type="ARBA" id="ARBA00022553"/>
    </source>
</evidence>
<evidence type="ECO:0000256" key="8">
    <source>
        <dbReference type="ARBA" id="ARBA00022741"/>
    </source>
</evidence>
<dbReference type="PRINTS" id="PR00344">
    <property type="entry name" value="BCTRLSENSOR"/>
</dbReference>
<dbReference type="AlphaFoldDB" id="A0A2W1NMP0"/>
<evidence type="ECO:0000256" key="7">
    <source>
        <dbReference type="ARBA" id="ARBA00022692"/>
    </source>
</evidence>
<protein>
    <recommendedName>
        <fullName evidence="3">histidine kinase</fullName>
        <ecNumber evidence="3">2.7.13.3</ecNumber>
    </recommendedName>
</protein>
<dbReference type="SMART" id="SM00387">
    <property type="entry name" value="HATPase_c"/>
    <property type="match status" value="1"/>
</dbReference>
<dbReference type="RefSeq" id="WP_089200603.1">
    <property type="nucleotide sequence ID" value="NZ_NHRJ02000008.1"/>
</dbReference>
<evidence type="ECO:0000256" key="2">
    <source>
        <dbReference type="ARBA" id="ARBA00004651"/>
    </source>
</evidence>
<feature type="domain" description="Histidine kinase" evidence="15">
    <location>
        <begin position="240"/>
        <end position="457"/>
    </location>
</feature>
<organism evidence="17 18">
    <name type="scientific">Paenibacillus xerothermodurans</name>
    <dbReference type="NCBI Taxonomy" id="1977292"/>
    <lineage>
        <taxon>Bacteria</taxon>
        <taxon>Bacillati</taxon>
        <taxon>Bacillota</taxon>
        <taxon>Bacilli</taxon>
        <taxon>Bacillales</taxon>
        <taxon>Paenibacillaceae</taxon>
        <taxon>Paenibacillus</taxon>
    </lineage>
</organism>
<dbReference type="InterPro" id="IPR003660">
    <property type="entry name" value="HAMP_dom"/>
</dbReference>
<dbReference type="InterPro" id="IPR005467">
    <property type="entry name" value="His_kinase_dom"/>
</dbReference>
<dbReference type="SUPFAM" id="SSF47384">
    <property type="entry name" value="Homodimeric domain of signal transducing histidine kinase"/>
    <property type="match status" value="1"/>
</dbReference>
<dbReference type="PANTHER" id="PTHR45436">
    <property type="entry name" value="SENSOR HISTIDINE KINASE YKOH"/>
    <property type="match status" value="1"/>
</dbReference>
<dbReference type="OrthoDB" id="9786919at2"/>
<evidence type="ECO:0000256" key="4">
    <source>
        <dbReference type="ARBA" id="ARBA00022475"/>
    </source>
</evidence>
<keyword evidence="18" id="KW-1185">Reference proteome</keyword>
<keyword evidence="9 17" id="KW-0418">Kinase</keyword>
<keyword evidence="10" id="KW-0067">ATP-binding</keyword>
<evidence type="ECO:0000256" key="10">
    <source>
        <dbReference type="ARBA" id="ARBA00022840"/>
    </source>
</evidence>
<dbReference type="GO" id="GO:0000155">
    <property type="term" value="F:phosphorelay sensor kinase activity"/>
    <property type="evidence" value="ECO:0007669"/>
    <property type="project" value="InterPro"/>
</dbReference>
<dbReference type="EMBL" id="NHRJ02000008">
    <property type="protein sequence ID" value="PZE20233.1"/>
    <property type="molecule type" value="Genomic_DNA"/>
</dbReference>
<feature type="transmembrane region" description="Helical" evidence="14">
    <location>
        <begin position="149"/>
        <end position="176"/>
    </location>
</feature>
<dbReference type="InterPro" id="IPR004358">
    <property type="entry name" value="Sig_transdc_His_kin-like_C"/>
</dbReference>
<dbReference type="InterPro" id="IPR003661">
    <property type="entry name" value="HisK_dim/P_dom"/>
</dbReference>
<dbReference type="GO" id="GO:0005886">
    <property type="term" value="C:plasma membrane"/>
    <property type="evidence" value="ECO:0007669"/>
    <property type="project" value="UniProtKB-SubCell"/>
</dbReference>
<keyword evidence="12" id="KW-0902">Two-component regulatory system</keyword>
<keyword evidence="5" id="KW-0597">Phosphoprotein</keyword>
<dbReference type="InterPro" id="IPR050428">
    <property type="entry name" value="TCS_sensor_his_kinase"/>
</dbReference>
<dbReference type="CDD" id="cd00082">
    <property type="entry name" value="HisKA"/>
    <property type="match status" value="1"/>
</dbReference>
<proteinExistence type="predicted"/>
<keyword evidence="4" id="KW-1003">Cell membrane</keyword>
<evidence type="ECO:0000256" key="1">
    <source>
        <dbReference type="ARBA" id="ARBA00000085"/>
    </source>
</evidence>
<evidence type="ECO:0000256" key="12">
    <source>
        <dbReference type="ARBA" id="ARBA00023012"/>
    </source>
</evidence>
<keyword evidence="13 14" id="KW-0472">Membrane</keyword>
<gene>
    <name evidence="17" type="ORF">CBW46_013860</name>
</gene>
<dbReference type="PANTHER" id="PTHR45436:SF5">
    <property type="entry name" value="SENSOR HISTIDINE KINASE TRCS"/>
    <property type="match status" value="1"/>
</dbReference>
<sequence length="460" mass="51620">MRLRLKITLLIASSLLLVLLLFNTITYYTVVRITTNSQMELLWNGAKPLLSQAAIYDPDRWQNTEWLRPFLMPQGMVRIIDPRSVVRAQLAATEPLMQLPAEHSSRSFSHTMRTNEALIVYIQTPIIDANGRTLGSLQLARQLEALGGYLSVLVSVLTFTTAGAVLFALVSGLYFARVILRPIDRLAFIMESNQRHGIFKQMEVEPGARQDEIGQLIHTFNSMIEQLEHNFNRQKQFLADASHELKTPLTIIESYADLLKRWGGSDPSLRAEAIDAIQSEAVRLRNLTQSLLSVADTETEAHRQWERFDLSQLIETTAAKLQQAFQREVRYETEFKARAPMMNGNPGQIKQLLIILLDNAIKYSREAVHVTLHRDPHDAQNVLLVVADRGIGIEAGEIPRLFDRFYRVDQARSRATGGSGLGLSIAQNIVWLHKGTISIGSTPGVGTKVIVTLPLNAARN</sequence>
<evidence type="ECO:0000256" key="14">
    <source>
        <dbReference type="SAM" id="Phobius"/>
    </source>
</evidence>
<keyword evidence="11 14" id="KW-1133">Transmembrane helix</keyword>
<evidence type="ECO:0000256" key="3">
    <source>
        <dbReference type="ARBA" id="ARBA00012438"/>
    </source>
</evidence>
<dbReference type="Gene3D" id="3.30.565.10">
    <property type="entry name" value="Histidine kinase-like ATPase, C-terminal domain"/>
    <property type="match status" value="1"/>
</dbReference>
<comment type="subcellular location">
    <subcellularLocation>
        <location evidence="2">Cell membrane</location>
        <topology evidence="2">Multi-pass membrane protein</topology>
    </subcellularLocation>
</comment>
<dbReference type="EC" id="2.7.13.3" evidence="3"/>
<comment type="caution">
    <text evidence="17">The sequence shown here is derived from an EMBL/GenBank/DDBJ whole genome shotgun (WGS) entry which is preliminary data.</text>
</comment>
<dbReference type="FunFam" id="3.30.565.10:FF:000006">
    <property type="entry name" value="Sensor histidine kinase WalK"/>
    <property type="match status" value="1"/>
</dbReference>
<dbReference type="Pfam" id="PF02518">
    <property type="entry name" value="HATPase_c"/>
    <property type="match status" value="1"/>
</dbReference>
<feature type="transmembrane region" description="Helical" evidence="14">
    <location>
        <begin position="7"/>
        <end position="30"/>
    </location>
</feature>
<dbReference type="Proteomes" id="UP000214746">
    <property type="component" value="Unassembled WGS sequence"/>
</dbReference>
<evidence type="ECO:0000256" key="9">
    <source>
        <dbReference type="ARBA" id="ARBA00022777"/>
    </source>
</evidence>
<dbReference type="SMART" id="SM00388">
    <property type="entry name" value="HisKA"/>
    <property type="match status" value="1"/>
</dbReference>
<dbReference type="InterPro" id="IPR036097">
    <property type="entry name" value="HisK_dim/P_sf"/>
</dbReference>
<evidence type="ECO:0000313" key="18">
    <source>
        <dbReference type="Proteomes" id="UP000214746"/>
    </source>
</evidence>
<accession>A0A2W1NMP0</accession>
<dbReference type="SMART" id="SM00304">
    <property type="entry name" value="HAMP"/>
    <property type="match status" value="1"/>
</dbReference>
<dbReference type="PROSITE" id="PS50109">
    <property type="entry name" value="HIS_KIN"/>
    <property type="match status" value="1"/>
</dbReference>
<dbReference type="PROSITE" id="PS50885">
    <property type="entry name" value="HAMP"/>
    <property type="match status" value="1"/>
</dbReference>
<dbReference type="CDD" id="cd06225">
    <property type="entry name" value="HAMP"/>
    <property type="match status" value="1"/>
</dbReference>
<dbReference type="Gene3D" id="1.10.287.130">
    <property type="match status" value="1"/>
</dbReference>
<name>A0A2W1NMP0_PAEXE</name>
<dbReference type="InterPro" id="IPR036890">
    <property type="entry name" value="HATPase_C_sf"/>
</dbReference>
<dbReference type="InterPro" id="IPR003594">
    <property type="entry name" value="HATPase_dom"/>
</dbReference>
<feature type="domain" description="HAMP" evidence="16">
    <location>
        <begin position="206"/>
        <end position="232"/>
    </location>
</feature>
<evidence type="ECO:0000313" key="17">
    <source>
        <dbReference type="EMBL" id="PZE20233.1"/>
    </source>
</evidence>
<evidence type="ECO:0000256" key="6">
    <source>
        <dbReference type="ARBA" id="ARBA00022679"/>
    </source>
</evidence>
<dbReference type="Gene3D" id="6.10.340.10">
    <property type="match status" value="1"/>
</dbReference>
<dbReference type="SUPFAM" id="SSF55874">
    <property type="entry name" value="ATPase domain of HSP90 chaperone/DNA topoisomerase II/histidine kinase"/>
    <property type="match status" value="1"/>
</dbReference>
<comment type="catalytic activity">
    <reaction evidence="1">
        <text>ATP + protein L-histidine = ADP + protein N-phospho-L-histidine.</text>
        <dbReference type="EC" id="2.7.13.3"/>
    </reaction>
</comment>
<dbReference type="Pfam" id="PF00512">
    <property type="entry name" value="HisKA"/>
    <property type="match status" value="1"/>
</dbReference>
<evidence type="ECO:0000256" key="13">
    <source>
        <dbReference type="ARBA" id="ARBA00023136"/>
    </source>
</evidence>
<reference evidence="17" key="1">
    <citation type="submission" date="2018-06" db="EMBL/GenBank/DDBJ databases">
        <title>Paenibacillus xerothermodurans sp. nov. an extremely dry heat resistant spore forming bacterium isolated from the soil of Cape Canaveral, Florida.</title>
        <authorList>
            <person name="Seuylemezian A."/>
            <person name="Kaur N."/>
            <person name="Patil P."/>
            <person name="Patil P."/>
            <person name="Mayilraj S."/>
            <person name="Vaishampayan P."/>
        </authorList>
    </citation>
    <scope>NUCLEOTIDE SEQUENCE [LARGE SCALE GENOMIC DNA]</scope>
    <source>
        <strain evidence="17">ATCC 27380</strain>
    </source>
</reference>